<sequence>MTVTIPNELESFVQAKLKSGAFDTPEAVVVAALTSWQGEDLFQSMDRSKVDQLLLEAIDSPRMAWNEATVDQVIDSLRKKHATW</sequence>
<evidence type="ECO:0000313" key="2">
    <source>
        <dbReference type="Proteomes" id="UP000005824"/>
    </source>
</evidence>
<proteinExistence type="predicted"/>
<dbReference type="EMBL" id="ABVL01000009">
    <property type="protein sequence ID" value="EDY19244.1"/>
    <property type="molecule type" value="Genomic_DNA"/>
</dbReference>
<dbReference type="Proteomes" id="UP000005824">
    <property type="component" value="Unassembled WGS sequence"/>
</dbReference>
<name>B4D3D3_9BACT</name>
<gene>
    <name evidence="1" type="ORF">CfE428DRAFT_3421</name>
</gene>
<evidence type="ECO:0000313" key="1">
    <source>
        <dbReference type="EMBL" id="EDY19244.1"/>
    </source>
</evidence>
<dbReference type="InParanoid" id="B4D3D3"/>
<dbReference type="AlphaFoldDB" id="B4D3D3"/>
<keyword evidence="2" id="KW-1185">Reference proteome</keyword>
<dbReference type="RefSeq" id="WP_006980746.1">
    <property type="nucleotide sequence ID" value="NZ_ABVL01000009.1"/>
</dbReference>
<dbReference type="InterPro" id="IPR038296">
    <property type="entry name" value="ParD_sf"/>
</dbReference>
<dbReference type="STRING" id="497964.CfE428DRAFT_3421"/>
<reference evidence="1 2" key="1">
    <citation type="journal article" date="2011" name="J. Bacteriol.">
        <title>Genome sequence of Chthoniobacter flavus Ellin428, an aerobic heterotrophic soil bacterium.</title>
        <authorList>
            <person name="Kant R."/>
            <person name="van Passel M.W."/>
            <person name="Palva A."/>
            <person name="Lucas S."/>
            <person name="Lapidus A."/>
            <person name="Glavina Del Rio T."/>
            <person name="Dalin E."/>
            <person name="Tice H."/>
            <person name="Bruce D."/>
            <person name="Goodwin L."/>
            <person name="Pitluck S."/>
            <person name="Larimer F.W."/>
            <person name="Land M.L."/>
            <person name="Hauser L."/>
            <person name="Sangwan P."/>
            <person name="de Vos W.M."/>
            <person name="Janssen P.H."/>
            <person name="Smidt H."/>
        </authorList>
    </citation>
    <scope>NUCLEOTIDE SEQUENCE [LARGE SCALE GENOMIC DNA]</scope>
    <source>
        <strain evidence="1 2">Ellin428</strain>
    </source>
</reference>
<dbReference type="Gene3D" id="6.10.10.120">
    <property type="entry name" value="Antitoxin ParD1-like"/>
    <property type="match status" value="1"/>
</dbReference>
<accession>B4D3D3</accession>
<comment type="caution">
    <text evidence="1">The sequence shown here is derived from an EMBL/GenBank/DDBJ whole genome shotgun (WGS) entry which is preliminary data.</text>
</comment>
<protein>
    <submittedName>
        <fullName evidence="1">Putative transcriptional regulator, CopG/Arc/MetJ family</fullName>
    </submittedName>
</protein>
<organism evidence="1 2">
    <name type="scientific">Chthoniobacter flavus Ellin428</name>
    <dbReference type="NCBI Taxonomy" id="497964"/>
    <lineage>
        <taxon>Bacteria</taxon>
        <taxon>Pseudomonadati</taxon>
        <taxon>Verrucomicrobiota</taxon>
        <taxon>Spartobacteria</taxon>
        <taxon>Chthoniobacterales</taxon>
        <taxon>Chthoniobacteraceae</taxon>
        <taxon>Chthoniobacter</taxon>
    </lineage>
</organism>